<organism evidence="4 5">
    <name type="scientific">Pleodorina starrii</name>
    <dbReference type="NCBI Taxonomy" id="330485"/>
    <lineage>
        <taxon>Eukaryota</taxon>
        <taxon>Viridiplantae</taxon>
        <taxon>Chlorophyta</taxon>
        <taxon>core chlorophytes</taxon>
        <taxon>Chlorophyceae</taxon>
        <taxon>CS clade</taxon>
        <taxon>Chlamydomonadales</taxon>
        <taxon>Volvocaceae</taxon>
        <taxon>Pleodorina</taxon>
    </lineage>
</organism>
<evidence type="ECO:0000313" key="3">
    <source>
        <dbReference type="EMBL" id="GLC57749.1"/>
    </source>
</evidence>
<feature type="transmembrane region" description="Helical" evidence="2">
    <location>
        <begin position="20"/>
        <end position="38"/>
    </location>
</feature>
<comment type="caution">
    <text evidence="4">The sequence shown here is derived from an EMBL/GenBank/DDBJ whole genome shotgun (WGS) entry which is preliminary data.</text>
</comment>
<keyword evidence="5" id="KW-1185">Reference proteome</keyword>
<feature type="region of interest" description="Disordered" evidence="1">
    <location>
        <begin position="44"/>
        <end position="128"/>
    </location>
</feature>
<feature type="compositionally biased region" description="Low complexity" evidence="1">
    <location>
        <begin position="72"/>
        <end position="103"/>
    </location>
</feature>
<accession>A0A9W6BUD8</accession>
<keyword evidence="2" id="KW-0472">Membrane</keyword>
<evidence type="ECO:0000313" key="4">
    <source>
        <dbReference type="EMBL" id="GLC58646.1"/>
    </source>
</evidence>
<reference evidence="4 5" key="2">
    <citation type="journal article" date="2023" name="Commun. Biol.">
        <title>Reorganization of the ancestral sex-determining regions during the evolution of trioecy in Pleodorina starrii.</title>
        <authorList>
            <person name="Takahashi K."/>
            <person name="Suzuki S."/>
            <person name="Kawai-Toyooka H."/>
            <person name="Yamamoto K."/>
            <person name="Hamaji T."/>
            <person name="Ootsuki R."/>
            <person name="Yamaguchi H."/>
            <person name="Kawachi M."/>
            <person name="Higashiyama T."/>
            <person name="Nozaki H."/>
        </authorList>
    </citation>
    <scope>NUCLEOTIDE SEQUENCE [LARGE SCALE GENOMIC DNA]</scope>
    <source>
        <strain evidence="4 5">NIES-4479</strain>
    </source>
</reference>
<dbReference type="Proteomes" id="UP001165080">
    <property type="component" value="Unassembled WGS sequence"/>
</dbReference>
<dbReference type="EMBL" id="BRXU01000019">
    <property type="protein sequence ID" value="GLC57749.1"/>
    <property type="molecule type" value="Genomic_DNA"/>
</dbReference>
<evidence type="ECO:0000313" key="5">
    <source>
        <dbReference type="Proteomes" id="UP001165080"/>
    </source>
</evidence>
<evidence type="ECO:0000256" key="1">
    <source>
        <dbReference type="SAM" id="MobiDB-lite"/>
    </source>
</evidence>
<dbReference type="EMBL" id="BRXU01000023">
    <property type="protein sequence ID" value="GLC58646.1"/>
    <property type="molecule type" value="Genomic_DNA"/>
</dbReference>
<reference evidence="4" key="1">
    <citation type="submission" date="2022-08" db="EMBL/GenBank/DDBJ databases">
        <authorList>
            <person name="Takahashi K."/>
            <person name="Suzuki S."/>
            <person name="Kawachi M."/>
            <person name="Higashiyama T."/>
            <person name="Nozaki H."/>
        </authorList>
    </citation>
    <scope>NUCLEOTIDE SEQUENCE</scope>
    <source>
        <strain evidence="4">NIES-4479</strain>
    </source>
</reference>
<protein>
    <submittedName>
        <fullName evidence="4">Uncharacterized protein</fullName>
    </submittedName>
</protein>
<keyword evidence="2" id="KW-1133">Transmembrane helix</keyword>
<name>A0A9W6BUD8_9CHLO</name>
<evidence type="ECO:0000256" key="2">
    <source>
        <dbReference type="SAM" id="Phobius"/>
    </source>
</evidence>
<proteinExistence type="predicted"/>
<sequence>MQQPSHNLPEQPPTCLMRATRSTAAAVLLFVWLLFIGMRRHHPQPQPPVWGNTRRQCMHAKWQNRRSVGLTSPSSSSSSSSRQQRPTGHANAASALPAAVSPACSTGLAAPSRQGSPGGTGRTHARGAAFDSLNCTALGLVRSSLP</sequence>
<keyword evidence="2" id="KW-0812">Transmembrane</keyword>
<dbReference type="AlphaFoldDB" id="A0A9W6BUD8"/>
<gene>
    <name evidence="4" type="primary">PLESTB002058</name>
    <name evidence="3" type="synonym">PLESTB001809</name>
    <name evidence="3" type="ORF">PLESTB_001260500</name>
    <name evidence="4" type="ORF">PLESTB_001383900</name>
</gene>